<dbReference type="SUPFAM" id="SSF47413">
    <property type="entry name" value="lambda repressor-like DNA-binding domains"/>
    <property type="match status" value="1"/>
</dbReference>
<dbReference type="InterPro" id="IPR046335">
    <property type="entry name" value="LacI/GalR-like_sensor"/>
</dbReference>
<dbReference type="InterPro" id="IPR000843">
    <property type="entry name" value="HTH_LacI"/>
</dbReference>
<dbReference type="PROSITE" id="PS00356">
    <property type="entry name" value="HTH_LACI_1"/>
    <property type="match status" value="1"/>
</dbReference>
<protein>
    <submittedName>
        <fullName evidence="5">DNA-binding LacI/PurR family transcriptional regulator</fullName>
    </submittedName>
</protein>
<evidence type="ECO:0000256" key="1">
    <source>
        <dbReference type="ARBA" id="ARBA00023015"/>
    </source>
</evidence>
<reference evidence="5 6" key="1">
    <citation type="submission" date="2020-05" db="EMBL/GenBank/DDBJ databases">
        <title>Genomic Encyclopedia of Type Strains, Phase III (KMG-III): the genomes of soil and plant-associated and newly described type strains.</title>
        <authorList>
            <person name="Whitman W."/>
        </authorList>
    </citation>
    <scope>NUCLEOTIDE SEQUENCE [LARGE SCALE GENOMIC DNA]</scope>
    <source>
        <strain evidence="5 6">KCTC 19046</strain>
    </source>
</reference>
<dbReference type="InterPro" id="IPR028082">
    <property type="entry name" value="Peripla_BP_I"/>
</dbReference>
<sequence>MTTQRLRPTLLDVARAADVSRATASRVLAGAETVRPDLARRVLESAEALGYRTNTAARALRSGSTGSVALVAPSSELDGGSGPFVGAPLRGASSVLFGRSLQPVLLLDDERDRQPLVRYLSAGHVDAAVVVLQRESLPLFRELAELDLPMVFVGRPTTAMDAGLSVVDCDNYGGGRQAARVLLEAGRRRLATITGPAGYAPSDDRLRGFQDELEDREIRPALVVGGDFSLESGSVAARDVMARRPDLDGLFAGSDLMALGAMRVLHDTGLRVAHDVSVVGFDDTVVAESASPPLTTVRQPLREMGERAAGLVLEMLGAPGSPPRQEFLPTSVTRRRSV</sequence>
<evidence type="ECO:0000256" key="2">
    <source>
        <dbReference type="ARBA" id="ARBA00023125"/>
    </source>
</evidence>
<keyword evidence="3" id="KW-0804">Transcription</keyword>
<dbReference type="Gene3D" id="1.10.260.40">
    <property type="entry name" value="lambda repressor-like DNA-binding domains"/>
    <property type="match status" value="1"/>
</dbReference>
<evidence type="ECO:0000313" key="6">
    <source>
        <dbReference type="Proteomes" id="UP000757540"/>
    </source>
</evidence>
<evidence type="ECO:0000313" key="5">
    <source>
        <dbReference type="EMBL" id="NOV98115.1"/>
    </source>
</evidence>
<dbReference type="Gene3D" id="3.40.50.2300">
    <property type="match status" value="2"/>
</dbReference>
<dbReference type="SMART" id="SM00354">
    <property type="entry name" value="HTH_LACI"/>
    <property type="match status" value="1"/>
</dbReference>
<accession>A0ABX2A5Y8</accession>
<dbReference type="PANTHER" id="PTHR30146">
    <property type="entry name" value="LACI-RELATED TRANSCRIPTIONAL REPRESSOR"/>
    <property type="match status" value="1"/>
</dbReference>
<dbReference type="SUPFAM" id="SSF53822">
    <property type="entry name" value="Periplasmic binding protein-like I"/>
    <property type="match status" value="1"/>
</dbReference>
<comment type="caution">
    <text evidence="5">The sequence shown here is derived from an EMBL/GenBank/DDBJ whole genome shotgun (WGS) entry which is preliminary data.</text>
</comment>
<keyword evidence="6" id="KW-1185">Reference proteome</keyword>
<dbReference type="PANTHER" id="PTHR30146:SF109">
    <property type="entry name" value="HTH-TYPE TRANSCRIPTIONAL REGULATOR GALS"/>
    <property type="match status" value="1"/>
</dbReference>
<dbReference type="Pfam" id="PF00356">
    <property type="entry name" value="LacI"/>
    <property type="match status" value="1"/>
</dbReference>
<dbReference type="CDD" id="cd01392">
    <property type="entry name" value="HTH_LacI"/>
    <property type="match status" value="1"/>
</dbReference>
<keyword evidence="1" id="KW-0805">Transcription regulation</keyword>
<name>A0ABX2A5Y8_9MICO</name>
<organism evidence="5 6">
    <name type="scientific">Isoptericola halotolerans</name>
    <dbReference type="NCBI Taxonomy" id="300560"/>
    <lineage>
        <taxon>Bacteria</taxon>
        <taxon>Bacillati</taxon>
        <taxon>Actinomycetota</taxon>
        <taxon>Actinomycetes</taxon>
        <taxon>Micrococcales</taxon>
        <taxon>Promicromonosporaceae</taxon>
        <taxon>Isoptericola</taxon>
    </lineage>
</organism>
<dbReference type="EMBL" id="JABEZU010000003">
    <property type="protein sequence ID" value="NOV98115.1"/>
    <property type="molecule type" value="Genomic_DNA"/>
</dbReference>
<dbReference type="InterPro" id="IPR010982">
    <property type="entry name" value="Lambda_DNA-bd_dom_sf"/>
</dbReference>
<dbReference type="Proteomes" id="UP000757540">
    <property type="component" value="Unassembled WGS sequence"/>
</dbReference>
<evidence type="ECO:0000256" key="3">
    <source>
        <dbReference type="ARBA" id="ARBA00023163"/>
    </source>
</evidence>
<dbReference type="RefSeq" id="WP_171784333.1">
    <property type="nucleotide sequence ID" value="NZ_BAAAML010000005.1"/>
</dbReference>
<dbReference type="CDD" id="cd06267">
    <property type="entry name" value="PBP1_LacI_sugar_binding-like"/>
    <property type="match status" value="1"/>
</dbReference>
<dbReference type="Pfam" id="PF13377">
    <property type="entry name" value="Peripla_BP_3"/>
    <property type="match status" value="1"/>
</dbReference>
<dbReference type="PROSITE" id="PS50932">
    <property type="entry name" value="HTH_LACI_2"/>
    <property type="match status" value="1"/>
</dbReference>
<feature type="domain" description="HTH lacI-type" evidence="4">
    <location>
        <begin position="8"/>
        <end position="62"/>
    </location>
</feature>
<keyword evidence="2 5" id="KW-0238">DNA-binding</keyword>
<evidence type="ECO:0000259" key="4">
    <source>
        <dbReference type="PROSITE" id="PS50932"/>
    </source>
</evidence>
<gene>
    <name evidence="5" type="ORF">HDG69_002700</name>
</gene>
<dbReference type="GO" id="GO:0003677">
    <property type="term" value="F:DNA binding"/>
    <property type="evidence" value="ECO:0007669"/>
    <property type="project" value="UniProtKB-KW"/>
</dbReference>
<proteinExistence type="predicted"/>